<gene>
    <name evidence="2" type="ORF">XM47_13795</name>
</gene>
<dbReference type="EMBL" id="LAZL01000023">
    <property type="protein sequence ID" value="KMT64527.1"/>
    <property type="molecule type" value="Genomic_DNA"/>
</dbReference>
<feature type="signal peptide" evidence="1">
    <location>
        <begin position="1"/>
        <end position="26"/>
    </location>
</feature>
<accession>A0A0J8GP39</accession>
<reference evidence="2 3" key="1">
    <citation type="submission" date="2015-04" db="EMBL/GenBank/DDBJ databases">
        <title>Draft Genome Sequence of the Novel Agar-Digesting Marine Bacterium Q1.</title>
        <authorList>
            <person name="Li Y."/>
            <person name="Li D."/>
            <person name="Chen G."/>
            <person name="Du Z."/>
        </authorList>
    </citation>
    <scope>NUCLEOTIDE SEQUENCE [LARGE SCALE GENOMIC DNA]</scope>
    <source>
        <strain evidence="2 3">Q1</strain>
    </source>
</reference>
<feature type="chain" id="PRO_5005298466" evidence="1">
    <location>
        <begin position="27"/>
        <end position="294"/>
    </location>
</feature>
<dbReference type="SUPFAM" id="SSF53850">
    <property type="entry name" value="Periplasmic binding protein-like II"/>
    <property type="match status" value="1"/>
</dbReference>
<evidence type="ECO:0000313" key="2">
    <source>
        <dbReference type="EMBL" id="KMT64527.1"/>
    </source>
</evidence>
<keyword evidence="3" id="KW-1185">Reference proteome</keyword>
<dbReference type="OrthoDB" id="547680at2"/>
<dbReference type="STRING" id="1513271.XM47_13795"/>
<name>A0A0J8GP39_9ALTE</name>
<dbReference type="AlphaFoldDB" id="A0A0J8GP39"/>
<dbReference type="RefSeq" id="WP_048693646.1">
    <property type="nucleotide sequence ID" value="NZ_KQ130496.1"/>
</dbReference>
<evidence type="ECO:0000256" key="1">
    <source>
        <dbReference type="SAM" id="SignalP"/>
    </source>
</evidence>
<evidence type="ECO:0000313" key="3">
    <source>
        <dbReference type="Proteomes" id="UP000037600"/>
    </source>
</evidence>
<comment type="caution">
    <text evidence="2">The sequence shown here is derived from an EMBL/GenBank/DDBJ whole genome shotgun (WGS) entry which is preliminary data.</text>
</comment>
<proteinExistence type="predicted"/>
<dbReference type="Proteomes" id="UP000037600">
    <property type="component" value="Unassembled WGS sequence"/>
</dbReference>
<dbReference type="Gene3D" id="3.40.190.10">
    <property type="entry name" value="Periplasmic binding protein-like II"/>
    <property type="match status" value="2"/>
</dbReference>
<sequence>MFTVKFFARHSVLACSLFFSASFLHAETIQHPTISTESDKYAAGLLKKAIQTANASLILSESEIAANNQRAIHMLEDKELDVLWLATSTELEDSFIPVRIPIYKNLMSYQKLLVNKNSGLTATLADVDQFETLRKLKLGVVRYSNHSSILQTQQMNLVSTVKAINLLSMLEGGRFDAMPIPIASVSDILSNHPELEVVPNLVFTWADPTYFFVNIDNPELAQLITKGLTQMLESGQFDAYFKASNLALSSLPELSSESNKIIEVANIHLPKKTPLSQSKLWIKASNKEILLSSL</sequence>
<keyword evidence="1" id="KW-0732">Signal</keyword>
<organism evidence="2 3">
    <name type="scientific">Catenovulum maritimum</name>
    <dbReference type="NCBI Taxonomy" id="1513271"/>
    <lineage>
        <taxon>Bacteria</taxon>
        <taxon>Pseudomonadati</taxon>
        <taxon>Pseudomonadota</taxon>
        <taxon>Gammaproteobacteria</taxon>
        <taxon>Alteromonadales</taxon>
        <taxon>Alteromonadaceae</taxon>
        <taxon>Catenovulum</taxon>
    </lineage>
</organism>
<protein>
    <submittedName>
        <fullName evidence="2">Uncharacterized protein</fullName>
    </submittedName>
</protein>